<evidence type="ECO:0000313" key="2">
    <source>
        <dbReference type="Proteomes" id="UP000318667"/>
    </source>
</evidence>
<dbReference type="RefSeq" id="WP_158638791.1">
    <property type="nucleotide sequence ID" value="NZ_CBCSDC010000024.1"/>
</dbReference>
<protein>
    <submittedName>
        <fullName evidence="1">Uncharacterized protein</fullName>
    </submittedName>
</protein>
<reference evidence="1 2" key="1">
    <citation type="journal article" date="2015" name="Stand. Genomic Sci.">
        <title>Genomic Encyclopedia of Bacterial and Archaeal Type Strains, Phase III: the genomes of soil and plant-associated and newly described type strains.</title>
        <authorList>
            <person name="Whitman W.B."/>
            <person name="Woyke T."/>
            <person name="Klenk H.P."/>
            <person name="Zhou Y."/>
            <person name="Lilburn T.G."/>
            <person name="Beck B.J."/>
            <person name="De Vos P."/>
            <person name="Vandamme P."/>
            <person name="Eisen J.A."/>
            <person name="Garrity G."/>
            <person name="Hugenholtz P."/>
            <person name="Kyrpides N.C."/>
        </authorList>
    </citation>
    <scope>NUCLEOTIDE SEQUENCE [LARGE SCALE GENOMIC DNA]</scope>
    <source>
        <strain evidence="1 2">CGMCC 1.10115</strain>
    </source>
</reference>
<dbReference type="Proteomes" id="UP000318667">
    <property type="component" value="Unassembled WGS sequence"/>
</dbReference>
<sequence>MVLKDRTLALIKKSFIECFKEAEENLENVPVVQRRNKVGSLHKGLRGDASL</sequence>
<organism evidence="1 2">
    <name type="scientific">Cytobacillus oceanisediminis</name>
    <dbReference type="NCBI Taxonomy" id="665099"/>
    <lineage>
        <taxon>Bacteria</taxon>
        <taxon>Bacillati</taxon>
        <taxon>Bacillota</taxon>
        <taxon>Bacilli</taxon>
        <taxon>Bacillales</taxon>
        <taxon>Bacillaceae</taxon>
        <taxon>Cytobacillus</taxon>
    </lineage>
</organism>
<accession>A0A562JRW7</accession>
<evidence type="ECO:0000313" key="1">
    <source>
        <dbReference type="EMBL" id="TWH85891.1"/>
    </source>
</evidence>
<name>A0A562JRW7_9BACI</name>
<comment type="caution">
    <text evidence="1">The sequence shown here is derived from an EMBL/GenBank/DDBJ whole genome shotgun (WGS) entry which is preliminary data.</text>
</comment>
<proteinExistence type="predicted"/>
<dbReference type="EMBL" id="VLKI01000007">
    <property type="protein sequence ID" value="TWH85891.1"/>
    <property type="molecule type" value="Genomic_DNA"/>
</dbReference>
<keyword evidence="2" id="KW-1185">Reference proteome</keyword>
<dbReference type="AlphaFoldDB" id="A0A562JRW7"/>
<gene>
    <name evidence="1" type="ORF">IQ19_02832</name>
</gene>
<dbReference type="GeneID" id="65406752"/>